<dbReference type="AlphaFoldDB" id="A0A914ZAW1"/>
<dbReference type="WBParaSite" id="PSU_v2.g9457.t1">
    <property type="protein sequence ID" value="PSU_v2.g9457.t1"/>
    <property type="gene ID" value="PSU_v2.g9457"/>
</dbReference>
<accession>A0A914ZAW1</accession>
<sequence>MMVTVNTGNGNRRSSVYFLLALVLKHALKIIKDSTGGERMNEFEVEFEGFSANEILKSNFVKAGELINVEIVFGSK</sequence>
<reference evidence="2" key="1">
    <citation type="submission" date="2022-11" db="UniProtKB">
        <authorList>
            <consortium name="WormBaseParasite"/>
        </authorList>
    </citation>
    <scope>IDENTIFICATION</scope>
</reference>
<proteinExistence type="predicted"/>
<evidence type="ECO:0000313" key="1">
    <source>
        <dbReference type="Proteomes" id="UP000887577"/>
    </source>
</evidence>
<protein>
    <submittedName>
        <fullName evidence="2">Uncharacterized protein</fullName>
    </submittedName>
</protein>
<organism evidence="1 2">
    <name type="scientific">Panagrolaimus superbus</name>
    <dbReference type="NCBI Taxonomy" id="310955"/>
    <lineage>
        <taxon>Eukaryota</taxon>
        <taxon>Metazoa</taxon>
        <taxon>Ecdysozoa</taxon>
        <taxon>Nematoda</taxon>
        <taxon>Chromadorea</taxon>
        <taxon>Rhabditida</taxon>
        <taxon>Tylenchina</taxon>
        <taxon>Panagrolaimomorpha</taxon>
        <taxon>Panagrolaimoidea</taxon>
        <taxon>Panagrolaimidae</taxon>
        <taxon>Panagrolaimus</taxon>
    </lineage>
</organism>
<keyword evidence="1" id="KW-1185">Reference proteome</keyword>
<evidence type="ECO:0000313" key="2">
    <source>
        <dbReference type="WBParaSite" id="PSU_v2.g9457.t1"/>
    </source>
</evidence>
<name>A0A914ZAW1_9BILA</name>
<dbReference type="Proteomes" id="UP000887577">
    <property type="component" value="Unplaced"/>
</dbReference>